<feature type="transmembrane region" description="Helical" evidence="11">
    <location>
        <begin position="104"/>
        <end position="127"/>
    </location>
</feature>
<keyword evidence="10 11" id="KW-0066">ATP synthesis</keyword>
<evidence type="ECO:0000256" key="1">
    <source>
        <dbReference type="ARBA" id="ARBA00004141"/>
    </source>
</evidence>
<organism evidence="13 14">
    <name type="scientific">Brevibacterium salitolerans</name>
    <dbReference type="NCBI Taxonomy" id="1403566"/>
    <lineage>
        <taxon>Bacteria</taxon>
        <taxon>Bacillati</taxon>
        <taxon>Actinomycetota</taxon>
        <taxon>Actinomycetes</taxon>
        <taxon>Micrococcales</taxon>
        <taxon>Brevibacteriaceae</taxon>
        <taxon>Brevibacterium</taxon>
    </lineage>
</organism>
<evidence type="ECO:0000256" key="2">
    <source>
        <dbReference type="ARBA" id="ARBA00006810"/>
    </source>
</evidence>
<evidence type="ECO:0000256" key="5">
    <source>
        <dbReference type="ARBA" id="ARBA00022692"/>
    </source>
</evidence>
<feature type="transmembrane region" description="Helical" evidence="11">
    <location>
        <begin position="205"/>
        <end position="229"/>
    </location>
</feature>
<dbReference type="InterPro" id="IPR000568">
    <property type="entry name" value="ATP_synth_F0_asu"/>
</dbReference>
<feature type="transmembrane region" description="Helical" evidence="11">
    <location>
        <begin position="133"/>
        <end position="154"/>
    </location>
</feature>
<keyword evidence="3 11" id="KW-0813">Transport</keyword>
<evidence type="ECO:0000256" key="9">
    <source>
        <dbReference type="ARBA" id="ARBA00023136"/>
    </source>
</evidence>
<feature type="transmembrane region" description="Helical" evidence="11">
    <location>
        <begin position="48"/>
        <end position="66"/>
    </location>
</feature>
<evidence type="ECO:0000256" key="3">
    <source>
        <dbReference type="ARBA" id="ARBA00022448"/>
    </source>
</evidence>
<comment type="caution">
    <text evidence="13">The sequence shown here is derived from an EMBL/GenBank/DDBJ whole genome shotgun (WGS) entry which is preliminary data.</text>
</comment>
<comment type="similarity">
    <text evidence="2 11 12">Belongs to the ATPase A chain family.</text>
</comment>
<dbReference type="InterPro" id="IPR045082">
    <property type="entry name" value="ATP_syn_F0_a_bact/chloroplast"/>
</dbReference>
<dbReference type="PANTHER" id="PTHR42823">
    <property type="entry name" value="ATP SYNTHASE SUBUNIT A, CHLOROPLASTIC"/>
    <property type="match status" value="1"/>
</dbReference>
<evidence type="ECO:0000313" key="14">
    <source>
        <dbReference type="Proteomes" id="UP001500984"/>
    </source>
</evidence>
<feature type="transmembrane region" description="Helical" evidence="11">
    <location>
        <begin position="166"/>
        <end position="185"/>
    </location>
</feature>
<dbReference type="RefSeq" id="WP_344334679.1">
    <property type="nucleotide sequence ID" value="NZ_BAAAPZ010000002.1"/>
</dbReference>
<keyword evidence="5 11" id="KW-0812">Transmembrane</keyword>
<dbReference type="InterPro" id="IPR023011">
    <property type="entry name" value="ATP_synth_F0_asu_AS"/>
</dbReference>
<evidence type="ECO:0000256" key="11">
    <source>
        <dbReference type="HAMAP-Rule" id="MF_01393"/>
    </source>
</evidence>
<dbReference type="PANTHER" id="PTHR42823:SF3">
    <property type="entry name" value="ATP SYNTHASE SUBUNIT A, CHLOROPLASTIC"/>
    <property type="match status" value="1"/>
</dbReference>
<keyword evidence="9 11" id="KW-0472">Membrane</keyword>
<dbReference type="SUPFAM" id="SSF81336">
    <property type="entry name" value="F1F0 ATP synthase subunit A"/>
    <property type="match status" value="1"/>
</dbReference>
<proteinExistence type="inferred from homology"/>
<evidence type="ECO:0000313" key="13">
    <source>
        <dbReference type="EMBL" id="GAA2088572.1"/>
    </source>
</evidence>
<feature type="transmembrane region" description="Helical" evidence="11">
    <location>
        <begin position="241"/>
        <end position="266"/>
    </location>
</feature>
<dbReference type="EMBL" id="BAAAPZ010000002">
    <property type="protein sequence ID" value="GAA2088572.1"/>
    <property type="molecule type" value="Genomic_DNA"/>
</dbReference>
<dbReference type="HAMAP" id="MF_01393">
    <property type="entry name" value="ATP_synth_a_bact"/>
    <property type="match status" value="1"/>
</dbReference>
<dbReference type="PRINTS" id="PR00123">
    <property type="entry name" value="ATPASEA"/>
</dbReference>
<dbReference type="NCBIfam" id="TIGR01131">
    <property type="entry name" value="ATP_synt_6_or_A"/>
    <property type="match status" value="1"/>
</dbReference>
<accession>A0ABN2WBX8</accession>
<dbReference type="Pfam" id="PF00119">
    <property type="entry name" value="ATP-synt_A"/>
    <property type="match status" value="1"/>
</dbReference>
<comment type="subcellular location">
    <subcellularLocation>
        <location evidence="11 12">Cell membrane</location>
        <topology evidence="11 12">Multi-pass membrane protein</topology>
    </subcellularLocation>
    <subcellularLocation>
        <location evidence="1">Membrane</location>
        <topology evidence="1">Multi-pass membrane protein</topology>
    </subcellularLocation>
</comment>
<keyword evidence="4 11" id="KW-0138">CF(0)</keyword>
<evidence type="ECO:0000256" key="4">
    <source>
        <dbReference type="ARBA" id="ARBA00022547"/>
    </source>
</evidence>
<comment type="function">
    <text evidence="11 12">Key component of the proton channel; it plays a direct role in the translocation of protons across the membrane.</text>
</comment>
<evidence type="ECO:0000256" key="12">
    <source>
        <dbReference type="RuleBase" id="RU000483"/>
    </source>
</evidence>
<dbReference type="InterPro" id="IPR035908">
    <property type="entry name" value="F0_ATP_A_sf"/>
</dbReference>
<name>A0ABN2WBX8_9MICO</name>
<dbReference type="CDD" id="cd00310">
    <property type="entry name" value="ATP-synt_Fo_a_6"/>
    <property type="match status" value="1"/>
</dbReference>
<evidence type="ECO:0000256" key="8">
    <source>
        <dbReference type="ARBA" id="ARBA00023065"/>
    </source>
</evidence>
<dbReference type="Gene3D" id="1.20.120.220">
    <property type="entry name" value="ATP synthase, F0 complex, subunit A"/>
    <property type="match status" value="1"/>
</dbReference>
<sequence length="274" mass="29971">MGILTAAPGTLLASASHDEGGFHAPSMAEFFPPAVLFEGTAFELNRVMLIRILAVVVLVVLLALWAKRMKLIPSRFQSSMEMVMEFVTVGIAENTMGKTNAKKYMPLIVTLFFLVLFTNITKLIPFLNMPGTGVIGLPLVLALVVYVTYHWAGVREKGVGGYLKSALILPGVPPVMHVLLIPIEFLTKFVIQPFTLTLRLFANMMVGHLLLVLCFSATSFLLFSADFALKPLGLVTIAGGFFVYLLEILICVLQAYIFALLACVYIDSAVAEEH</sequence>
<protein>
    <recommendedName>
        <fullName evidence="11 12">ATP synthase subunit a</fullName>
    </recommendedName>
    <alternativeName>
        <fullName evidence="11">ATP synthase F0 sector subunit a</fullName>
    </alternativeName>
    <alternativeName>
        <fullName evidence="11">F-ATPase subunit 6</fullName>
    </alternativeName>
</protein>
<evidence type="ECO:0000256" key="6">
    <source>
        <dbReference type="ARBA" id="ARBA00022781"/>
    </source>
</evidence>
<evidence type="ECO:0000256" key="10">
    <source>
        <dbReference type="ARBA" id="ARBA00023310"/>
    </source>
</evidence>
<evidence type="ECO:0000256" key="7">
    <source>
        <dbReference type="ARBA" id="ARBA00022989"/>
    </source>
</evidence>
<keyword evidence="11" id="KW-1003">Cell membrane</keyword>
<keyword evidence="8 11" id="KW-0406">Ion transport</keyword>
<keyword evidence="6 11" id="KW-0375">Hydrogen ion transport</keyword>
<reference evidence="13 14" key="1">
    <citation type="journal article" date="2019" name="Int. J. Syst. Evol. Microbiol.">
        <title>The Global Catalogue of Microorganisms (GCM) 10K type strain sequencing project: providing services to taxonomists for standard genome sequencing and annotation.</title>
        <authorList>
            <consortium name="The Broad Institute Genomics Platform"/>
            <consortium name="The Broad Institute Genome Sequencing Center for Infectious Disease"/>
            <person name="Wu L."/>
            <person name="Ma J."/>
        </authorList>
    </citation>
    <scope>NUCLEOTIDE SEQUENCE [LARGE SCALE GENOMIC DNA]</scope>
    <source>
        <strain evidence="13 14">JCM 15900</strain>
    </source>
</reference>
<keyword evidence="14" id="KW-1185">Reference proteome</keyword>
<keyword evidence="7 11" id="KW-1133">Transmembrane helix</keyword>
<gene>
    <name evidence="11 13" type="primary">atpB</name>
    <name evidence="13" type="ORF">GCM10009823_03750</name>
</gene>
<dbReference type="Proteomes" id="UP001500984">
    <property type="component" value="Unassembled WGS sequence"/>
</dbReference>
<dbReference type="PROSITE" id="PS00449">
    <property type="entry name" value="ATPASE_A"/>
    <property type="match status" value="1"/>
</dbReference>